<proteinExistence type="predicted"/>
<dbReference type="InterPro" id="IPR011105">
    <property type="entry name" value="Cell_wall_hydrolase_SleB"/>
</dbReference>
<dbReference type="Pfam" id="PF07486">
    <property type="entry name" value="Hydrolase_2"/>
    <property type="match status" value="1"/>
</dbReference>
<name>A0AAU8NAD9_9BACL</name>
<dbReference type="InterPro" id="IPR042047">
    <property type="entry name" value="SleB_dom1"/>
</dbReference>
<dbReference type="RefSeq" id="WP_342554626.1">
    <property type="nucleotide sequence ID" value="NZ_CP159992.1"/>
</dbReference>
<accession>A0AAU8NAD9</accession>
<evidence type="ECO:0000256" key="2">
    <source>
        <dbReference type="SAM" id="MobiDB-lite"/>
    </source>
</evidence>
<evidence type="ECO:0000313" key="4">
    <source>
        <dbReference type="EMBL" id="XCP93457.1"/>
    </source>
</evidence>
<dbReference type="Gene3D" id="1.10.10.2520">
    <property type="entry name" value="Cell wall hydrolase SleB, domain 1"/>
    <property type="match status" value="1"/>
</dbReference>
<evidence type="ECO:0000259" key="3">
    <source>
        <dbReference type="Pfam" id="PF07486"/>
    </source>
</evidence>
<dbReference type="AlphaFoldDB" id="A0AAU8NAD9"/>
<reference evidence="4" key="1">
    <citation type="submission" date="2024-05" db="EMBL/GenBank/DDBJ databases">
        <title>Draft genome assemblies of 36 bacteria isolated from hibernating arctic ground squirrels.</title>
        <authorList>
            <person name="McKee H."/>
            <person name="Mullen L."/>
            <person name="Drown D.M."/>
            <person name="Duddleston K.N."/>
        </authorList>
    </citation>
    <scope>NUCLEOTIDE SEQUENCE</scope>
    <source>
        <strain evidence="4">AN1007</strain>
    </source>
</reference>
<evidence type="ECO:0000256" key="1">
    <source>
        <dbReference type="SAM" id="Coils"/>
    </source>
</evidence>
<gene>
    <name evidence="4" type="ORF">ABXS70_19845</name>
</gene>
<feature type="domain" description="Cell wall hydrolase SleB" evidence="3">
    <location>
        <begin position="183"/>
        <end position="284"/>
    </location>
</feature>
<feature type="compositionally biased region" description="Polar residues" evidence="2">
    <location>
        <begin position="44"/>
        <end position="57"/>
    </location>
</feature>
<dbReference type="GO" id="GO:0016787">
    <property type="term" value="F:hydrolase activity"/>
    <property type="evidence" value="ECO:0007669"/>
    <property type="project" value="UniProtKB-KW"/>
</dbReference>
<keyword evidence="4" id="KW-0378">Hydrolase</keyword>
<protein>
    <submittedName>
        <fullName evidence="4">Cell wall hydrolase</fullName>
    </submittedName>
</protein>
<keyword evidence="1" id="KW-0175">Coiled coil</keyword>
<dbReference type="EMBL" id="CP159992">
    <property type="protein sequence ID" value="XCP93457.1"/>
    <property type="molecule type" value="Genomic_DNA"/>
</dbReference>
<feature type="coiled-coil region" evidence="1">
    <location>
        <begin position="86"/>
        <end position="114"/>
    </location>
</feature>
<organism evidence="4">
    <name type="scientific">Paenibacillus sp. AN1007</name>
    <dbReference type="NCBI Taxonomy" id="3151385"/>
    <lineage>
        <taxon>Bacteria</taxon>
        <taxon>Bacillati</taxon>
        <taxon>Bacillota</taxon>
        <taxon>Bacilli</taxon>
        <taxon>Bacillales</taxon>
        <taxon>Paenibacillaceae</taxon>
        <taxon>Paenibacillus</taxon>
    </lineage>
</organism>
<feature type="region of interest" description="Disordered" evidence="2">
    <location>
        <begin position="44"/>
        <end position="68"/>
    </location>
</feature>
<sequence>MEIISKNRWVAPMLSVLLVCIVGVNVVQATGKWYQASESKQMTELASSAHNNSSLPQEQRRMTEDGTSLSADSSVQTAAWTNALPAKNWLLNAQEEQEQKKAAAKQKAKAIADAKAKKEAALKLAKLEHAKAAAAMSTPPQKLYFTRTKLLNQEDAKLATWSYSVSDKELFLLQKIVMAEAEGEPYKGKVAVANVVLNRLRSANFPDTIYKVIYQKSQFSPVANGRLKRVTPNEDSIKAVNAALNGQKEVSDDTYYFLSLTLADDLTVARTKKEVQTIGHHTFYK</sequence>